<evidence type="ECO:0000259" key="1">
    <source>
        <dbReference type="PROSITE" id="PS50800"/>
    </source>
</evidence>
<dbReference type="Proteomes" id="UP000596742">
    <property type="component" value="Unassembled WGS sequence"/>
</dbReference>
<evidence type="ECO:0000313" key="3">
    <source>
        <dbReference type="Proteomes" id="UP000596742"/>
    </source>
</evidence>
<dbReference type="PROSITE" id="PS50800">
    <property type="entry name" value="SAP"/>
    <property type="match status" value="1"/>
</dbReference>
<evidence type="ECO:0000313" key="2">
    <source>
        <dbReference type="EMBL" id="VDI23778.1"/>
    </source>
</evidence>
<organism evidence="2 3">
    <name type="scientific">Mytilus galloprovincialis</name>
    <name type="common">Mediterranean mussel</name>
    <dbReference type="NCBI Taxonomy" id="29158"/>
    <lineage>
        <taxon>Eukaryota</taxon>
        <taxon>Metazoa</taxon>
        <taxon>Spiralia</taxon>
        <taxon>Lophotrochozoa</taxon>
        <taxon>Mollusca</taxon>
        <taxon>Bivalvia</taxon>
        <taxon>Autobranchia</taxon>
        <taxon>Pteriomorphia</taxon>
        <taxon>Mytilida</taxon>
        <taxon>Mytiloidea</taxon>
        <taxon>Mytilidae</taxon>
        <taxon>Mytilinae</taxon>
        <taxon>Mytilus</taxon>
    </lineage>
</organism>
<comment type="caution">
    <text evidence="2">The sequence shown here is derived from an EMBL/GenBank/DDBJ whole genome shotgun (WGS) entry which is preliminary data.</text>
</comment>
<keyword evidence="3" id="KW-1185">Reference proteome</keyword>
<name>A0A8B6DTD3_MYTGA</name>
<dbReference type="OrthoDB" id="6107827at2759"/>
<accession>A0A8B6DTD3</accession>
<dbReference type="EMBL" id="UYJE01003966">
    <property type="protein sequence ID" value="VDI23778.1"/>
    <property type="molecule type" value="Genomic_DNA"/>
</dbReference>
<sequence>MTYTQIKKELKARGLNSTGTRGEKVRRILQDDRTCQLNGKTWMLPEITSSTLQKHMYYSVSPDCQRIDACVDFSIEVFKNMITKAFNAFVEIDFCSFVLKYGFEGMNDSIILIDYNWGQVERYSVTDNIHILVKVDKDDDKKVFKVDFGMKLCIAGTCILDDTMFVQDMEIPIPICNENFTWPGGNSISDMVNAIGGRLTAEAFNIILRKLGISNILTDTSTCDLPETGQECTSVLKIPNSLKGLLQCKLTDNCLGLSCCVELKFKLPFNGDDVTFNIPFGFKLSPCDFEIEISFGSYYHKTVLLNYDWGVENQLPIGIGDIAPIIIRYKVDKLEEGKGFIIDLKIDICIPMDDNKYCFPENGLQVLNQHEIPICSRNFTGLIPDFNPKEWLEDVDIDFTKGLKDAAVNFILEQLKLTDFFSGPKCDVERAPYRPSVQGWNNRDIIACHITETCTGIDCCANIPFFGLTVRPFFVLDPCDYKISYGINTENVTKSLFDYEWGKTERISLANDVIIFEFSVKKPPNLKKFILDLAVKVCLTDKSNCFPNVKVFDNTEIPQLVCDMEATIDLKDFSLTDWADNLGVNTTGLMQTSYIRLLLQQLGLDTLLKSPPCSHGDDLYYSSSNGWKNDCPAVTALPELPESLVCYVPDYCTGIDCCYNFDFLKLSLNINLYIDTCNYQIRGRIETLEFEINFFDYTWGDVKEERLQEIFRIKFKIDKLTDQKKFIVDLDFSICLEKNLCEPTLKIFKEQLIPQPLCDMEMDFKSLNISLFDWMGNKGLGIGESLTSALANQLMEYLGLKPFLNEVPCDRNEIPYKDAVDGWNTTACPGNMTLPKIQSTISCTLPDYCTGVTCCVEVGKIRKSFTVYANIDGCNLKLSFGIEKRHFEFPLINYEWGTEETFSLLNVVKIRFSVHDLQGEKKYLLNLKLSVCLEPNGACLLSTTIFDNLKLPKLACDWTNSGFKIPDFSLAKFKADNSLPSLGQVKGLLLAKLLEELGVSAYLLEVQCSRSLPPYSSSTDGWTSNCSASTMKSLPTLSGPVSCHLMDTCTGIQCCIDVEQLRFSLKNWTQSLGIDTGSVTDYAVDLLLEKLGIAKFISEPKCNRADSPYSPSNEGWNTTCERPIDLQPLTGPVTCHIPDTCTGVECCIDVKPIKRSFHVFVLLDACSNRLRIGIEKYEIDISLFDYEFGIVDQFKLLSVFIIDYSIYNLVDDDVFLVNMNVSVCLESDECLIQQIVLQDVYLPKTFCKWSSTLSGFSLNGFLGNKGLSINDNLKDLVITQIMNHLGITDNLQSPQCAVAGSTWVNECPRSVQLPSLSGQISCRLLKSCTAIDCCFTVAFLKRNFHVQLDIDSCKRNILFTIEKLKFEYSSLKFQWGVKDTLKLGTAVYLDYSLDNMEDEKQFKISLNISVQFNPGEIMFHWIILQDSPLPKIPCDWNTGFNIEGFSLENWLEKASIPSGQQLTKLAIYALFEQLGIGRLLNEEQCQRSGSKYSPGLNGWKKICPLDVSLTPLPYPVSCMIPSHCTAVDCCIEVDFLDRSFNAFLDVNMCTNVMTVGLEKLVIDPISLLDYEFDFSLENFLGDEGFDINDILPKDIIRQILEQLGLSSYLNSDSCSLEYEPDKDGWTKGTVQKFTLLNVVRIEYLIIDLASEKKFQFSLNVSLCFETNQDCLTTIAVFKDTKLPKIFCDWGSGFPQDFSLTALLKQTTDSITDVLPTDIIKTIIDRLGLDEFLLSPSCSRASYPFYNNAWNSNCSSLTNIPSLPSGVSCFVPESCLAMECCVDVTFIQKSISLEVSLDQCLYEMEIAIESIHVKKSLLKYTWGEEETFTLQGGIKLKYKIFDLVDEKVYIMDLSFQLCLEYLDPNNCIVNIVILNKQKFHKPLCGWDKGFHIAGFSMNKWLTDNSFTDQNTLEDFVVMRLMEEVGVRAYLKDPQCDRHADPYIDTDSKGWNISHDFSLTNWLEKQDITIGKELPQFAEDLLYHQLGISGYLQDPACSQSMYNSNSLGWDASACSADIPVAALPVYARCRLPSYCTGIQCCVDVPILKRTFETHVLLDACAYKLSIGIEKLVINESLFDYTFNTWKTVSLGNMIRLELEEITVEKIFLFDIKISVCFETYGDCRYTFDILNSVKIPKLLCSWSDDFVIPGFQISNWMDNKGLLSSLTQLPSVLASQLMEDLNLASYLWNPTCDLSSSKYKTVSSNGWNSECTSEVNLPNLPDSISCYLDDTCNGLSCCAHIGFINRNINFFLTIDPCSYTFKIGIEKFQYEFFLMDFEFGIQKEFHIGQVVEISYKITDFKGLSAYYIDLDFKVCFNDGGPCAFQTTIFSKTELPKIHCGLSKGFLNKNWSISEWYSNMNIDLSEKLSTNAVLMLMDTLGIAPFLKEKQCSRHDPSSVFTAQYQGWSTDCRSTSIVLPRLDTSVITCYLDDSCNNVQCCLDVDLIDRSLYFFVNFDPCNYVIKFGIERLDMDILLESYHWGQWEEMDLYGVFKIKSLHFFVNFDPCNYVIKFGIERLEMNILLESYHWGQWEEMDLYGVFKIKYLIDDFYAEQQYAISMIIGICWEYNGPCQEFHILDKNRVPKTVCNWDKAFKIPDFSISEYMSEKGLTQLYQMAVSEVLEALGVPSYLKSPSCDRKAAPFTVYNNGWSNDCSSKATIVLEEPISNHTSCYIPDKCTAIYCCTDIPLLNITVNTVVDLDMCNYQLTVTMEEVTLEYTLVDYEYGSKKKFSLYGFLDLSFIIDDLTSDGVVVFSVNVSVCLESAATCEIDQILMKDVRLPKPACNLNAGFIMPNFSLTEFISQKGVSFNGIQLSTYITSVLLHELGVAPFLLENQCDIDNLPYLPRKKGWNIGCQKEITMVELDKSTACHLYDYCTGITCCTTVEMIGRSINTYLTLDPCNKRMSIGIEKFTVNISLFDYDYDKQEHIKLFGLVGLDLLIKDYPTERQYEVTLDLSICFESSSPCMLSIPILRNTILPKSICEWKSDFIDPKCNQSMAVLPSNIQPVGCHIGDTCNAVDCCITLEKIGRSFETFINIEPCLFKLTVAIEQLQFSKWLFDYEWGYPVQVWLFGFIRMELSLVDLTAEEHYLIDLTLSVCMEADNSMPCELSVQIFNKYKLPKQKCNWNTDFFIKDFSLQNWLLEEGYPSVSSLPSYTVAQLLSDLNVAAYQLDPQCQVEEGMYENGWKSQCQRDISLPELPNNIVCQVFESCTKIECCVQIPLLNTTTFNFFLDVDTCRSSLTVGIEQMYHKYSLLDYTFGETEHFNLFGVLKLMYSLEDLRQQEMFILQLRFSFCLESNDVCELVIPILEDMVFPKPVCQSDTSFQSKGFSLEQWLRERSLSSNSILPGHYVSELLEQTGLTSYLIGDACYINPNDVDSNGWKIDCNEDTIVQNVTSYPLVCHLKSSCTEISCCLDIEFLQKTIEVRLKLDNDLQLLEIGIGKHQLLLSLLGFEFGIDHEFRLLNVFRLRYNIYDLTSQNVYLVTLEISVCWESNKPCVWSTYILQSTRLPKQQRNLQNDFRVTKCKDTIELPELPPTTKCHLHESCTNISCCVEVPILQMSFNIFLYLDTCNLKLFVGIEKLLYIQMLFDYQWRSSSSFWLNGILRLNYQIHDLHFAKKYRLSVSLEVCMSSREPCLQHITILDNVDLPKEECDWRQNYTIPNFVYSNWRNERLNLHDISDHDLILQLNEETGIGFYLEENACFDSVDDYILQSNCSTFISEEPLNGPVKCYINEQCNSVDCCVYDEKTLRSYNVFIHIDSCNNNIDVGMEDYKFSKSLLDFIWNFTLRKWESESGYLANSTLHGQALTDLLEDIGVSKYYENNQCNSSSPQYLPRSTDGWNSTCPHSINTGTSLPDNIVCSLSDTCTSVDCCMNVELLNKSFHIYLDIDPCYHRLTVGIEQMQFNRSLQDYDLGTTLTVSLMGIMNMHFTIDDLPDDKMFIVSMNVSVCLDANSTCEDEIVNVLNNALLPKQQCKFHEDFIVRDFSLTKWMSDRDIILTDVLKEYMIYQFLEELDASSFLNEYSCERLNTPWGLTSDGWIKGTQHQLYLKGVFLVQYIIDELPASDEYIVSLSLGVCLESTEPRCMIKRVVADKTSLPKPSCDWDQGYAIRNFSLENWAHVRGFDFNNLTQLSILKVLRDLGISKFLRNPSCYRNGTSYQPEMNGWKTDCPVTTALPILHQGMTCVLLSSCTSVDCCLDANIINPSFNVKLQLDPCNENLKVSIEDFAISISLYDFGWGKLQ</sequence>
<reference evidence="2" key="1">
    <citation type="submission" date="2018-11" db="EMBL/GenBank/DDBJ databases">
        <authorList>
            <person name="Alioto T."/>
            <person name="Alioto T."/>
        </authorList>
    </citation>
    <scope>NUCLEOTIDE SEQUENCE</scope>
</reference>
<protein>
    <recommendedName>
        <fullName evidence="1">SAP domain-containing protein</fullName>
    </recommendedName>
</protein>
<proteinExistence type="predicted"/>
<dbReference type="InterPro" id="IPR003034">
    <property type="entry name" value="SAP_dom"/>
</dbReference>
<feature type="domain" description="SAP" evidence="1">
    <location>
        <begin position="1"/>
        <end position="32"/>
    </location>
</feature>
<gene>
    <name evidence="2" type="ORF">MGAL_10B085333</name>
</gene>